<evidence type="ECO:0000313" key="16">
    <source>
        <dbReference type="Proteomes" id="UP000294739"/>
    </source>
</evidence>
<evidence type="ECO:0000256" key="10">
    <source>
        <dbReference type="RuleBase" id="RU003355"/>
    </source>
</evidence>
<keyword evidence="6 9" id="KW-0378">Hydrolase</keyword>
<dbReference type="InterPro" id="IPR000209">
    <property type="entry name" value="Peptidase_S8/S53_dom"/>
</dbReference>
<dbReference type="InterPro" id="IPR036852">
    <property type="entry name" value="Peptidase_S8/S53_dom_sf"/>
</dbReference>
<dbReference type="Proteomes" id="UP000294739">
    <property type="component" value="Unassembled WGS sequence"/>
</dbReference>
<feature type="active site" description="Charge relay system" evidence="8 9">
    <location>
        <position position="449"/>
    </location>
</feature>
<comment type="caution">
    <text evidence="15">The sequence shown here is derived from an EMBL/GenBank/DDBJ whole genome shotgun (WGS) entry which is preliminary data.</text>
</comment>
<keyword evidence="5 12" id="KW-0732">Signal</keyword>
<dbReference type="GO" id="GO:0004252">
    <property type="term" value="F:serine-type endopeptidase activity"/>
    <property type="evidence" value="ECO:0007669"/>
    <property type="project" value="UniProtKB-UniRule"/>
</dbReference>
<evidence type="ECO:0000256" key="6">
    <source>
        <dbReference type="ARBA" id="ARBA00022801"/>
    </source>
</evidence>
<evidence type="ECO:0000256" key="1">
    <source>
        <dbReference type="ARBA" id="ARBA00011073"/>
    </source>
</evidence>
<dbReference type="PROSITE" id="PS00136">
    <property type="entry name" value="SUBTILASE_ASP"/>
    <property type="match status" value="1"/>
</dbReference>
<reference evidence="15 16" key="1">
    <citation type="submission" date="2019-03" db="EMBL/GenBank/DDBJ databases">
        <title>Draft genome sequences of novel Actinobacteria.</title>
        <authorList>
            <person name="Sahin N."/>
            <person name="Ay H."/>
            <person name="Saygin H."/>
        </authorList>
    </citation>
    <scope>NUCLEOTIDE SEQUENCE [LARGE SCALE GENOMIC DNA]</scope>
    <source>
        <strain evidence="15 16">5K138</strain>
    </source>
</reference>
<dbReference type="Gene3D" id="3.50.30.30">
    <property type="match status" value="1"/>
</dbReference>
<keyword evidence="16" id="KW-1185">Reference proteome</keyword>
<dbReference type="PROSITE" id="PS00137">
    <property type="entry name" value="SUBTILASE_HIS"/>
    <property type="match status" value="1"/>
</dbReference>
<evidence type="ECO:0000259" key="14">
    <source>
        <dbReference type="Pfam" id="PF02225"/>
    </source>
</evidence>
<feature type="domain" description="PA" evidence="14">
    <location>
        <begin position="847"/>
        <end position="924"/>
    </location>
</feature>
<dbReference type="RefSeq" id="WP_131899718.1">
    <property type="nucleotide sequence ID" value="NZ_SMKZ01000048.1"/>
</dbReference>
<dbReference type="Pfam" id="PF02225">
    <property type="entry name" value="PA"/>
    <property type="match status" value="1"/>
</dbReference>
<dbReference type="Gene3D" id="3.40.50.200">
    <property type="entry name" value="Peptidase S8/S53 domain"/>
    <property type="match status" value="1"/>
</dbReference>
<feature type="chain" id="PRO_5021025714" evidence="12">
    <location>
        <begin position="25"/>
        <end position="1302"/>
    </location>
</feature>
<comment type="similarity">
    <text evidence="1 9 10">Belongs to the peptidase S8 family.</text>
</comment>
<dbReference type="InterPro" id="IPR015500">
    <property type="entry name" value="Peptidase_S8_subtilisin-rel"/>
</dbReference>
<evidence type="ECO:0000259" key="13">
    <source>
        <dbReference type="Pfam" id="PF00082"/>
    </source>
</evidence>
<keyword evidence="3" id="KW-0964">Secreted</keyword>
<dbReference type="InterPro" id="IPR022398">
    <property type="entry name" value="Peptidase_S8_His-AS"/>
</dbReference>
<feature type="compositionally biased region" description="Low complexity" evidence="11">
    <location>
        <begin position="24"/>
        <end position="35"/>
    </location>
</feature>
<dbReference type="InterPro" id="IPR046450">
    <property type="entry name" value="PA_dom_sf"/>
</dbReference>
<organism evidence="15 16">
    <name type="scientific">Jiangella asiatica</name>
    <dbReference type="NCBI Taxonomy" id="2530372"/>
    <lineage>
        <taxon>Bacteria</taxon>
        <taxon>Bacillati</taxon>
        <taxon>Actinomycetota</taxon>
        <taxon>Actinomycetes</taxon>
        <taxon>Jiangellales</taxon>
        <taxon>Jiangellaceae</taxon>
        <taxon>Jiangella</taxon>
    </lineage>
</organism>
<dbReference type="PROSITE" id="PS51892">
    <property type="entry name" value="SUBTILASE"/>
    <property type="match status" value="1"/>
</dbReference>
<dbReference type="InterPro" id="IPR023827">
    <property type="entry name" value="Peptidase_S8_Asp-AS"/>
</dbReference>
<gene>
    <name evidence="15" type="ORF">E1269_25075</name>
</gene>
<evidence type="ECO:0000256" key="3">
    <source>
        <dbReference type="ARBA" id="ARBA00022525"/>
    </source>
</evidence>
<evidence type="ECO:0000256" key="4">
    <source>
        <dbReference type="ARBA" id="ARBA00022670"/>
    </source>
</evidence>
<proteinExistence type="inferred from homology"/>
<dbReference type="GO" id="GO:0006508">
    <property type="term" value="P:proteolysis"/>
    <property type="evidence" value="ECO:0007669"/>
    <property type="project" value="UniProtKB-KW"/>
</dbReference>
<dbReference type="PROSITE" id="PS00138">
    <property type="entry name" value="SUBTILASE_SER"/>
    <property type="match status" value="1"/>
</dbReference>
<feature type="region of interest" description="Disordered" evidence="11">
    <location>
        <begin position="20"/>
        <end position="45"/>
    </location>
</feature>
<dbReference type="InParanoid" id="A0A4R5CJW9"/>
<dbReference type="InterPro" id="IPR003137">
    <property type="entry name" value="PA_domain"/>
</dbReference>
<evidence type="ECO:0000256" key="9">
    <source>
        <dbReference type="PROSITE-ProRule" id="PRU01240"/>
    </source>
</evidence>
<evidence type="ECO:0000256" key="8">
    <source>
        <dbReference type="PIRSR" id="PIRSR615500-1"/>
    </source>
</evidence>
<dbReference type="InterPro" id="IPR050131">
    <property type="entry name" value="Peptidase_S8_subtilisin-like"/>
</dbReference>
<dbReference type="OrthoDB" id="614750at2"/>
<feature type="active site" description="Charge relay system" evidence="8 9">
    <location>
        <position position="239"/>
    </location>
</feature>
<evidence type="ECO:0000256" key="12">
    <source>
        <dbReference type="SAM" id="SignalP"/>
    </source>
</evidence>
<dbReference type="PANTHER" id="PTHR43806:SF11">
    <property type="entry name" value="CEREVISIN-RELATED"/>
    <property type="match status" value="1"/>
</dbReference>
<dbReference type="SUPFAM" id="SSF52025">
    <property type="entry name" value="PA domain"/>
    <property type="match status" value="1"/>
</dbReference>
<dbReference type="PRINTS" id="PR00723">
    <property type="entry name" value="SUBTILISIN"/>
</dbReference>
<dbReference type="PANTHER" id="PTHR43806">
    <property type="entry name" value="PEPTIDASE S8"/>
    <property type="match status" value="1"/>
</dbReference>
<feature type="signal peptide" evidence="12">
    <location>
        <begin position="1"/>
        <end position="24"/>
    </location>
</feature>
<evidence type="ECO:0000313" key="15">
    <source>
        <dbReference type="EMBL" id="TDE00589.1"/>
    </source>
</evidence>
<keyword evidence="7 9" id="KW-0720">Serine protease</keyword>
<evidence type="ECO:0000256" key="7">
    <source>
        <dbReference type="ARBA" id="ARBA00022825"/>
    </source>
</evidence>
<accession>A0A4R5CJW9</accession>
<feature type="active site" description="Charge relay system" evidence="8 9">
    <location>
        <position position="271"/>
    </location>
</feature>
<dbReference type="Pfam" id="PF00082">
    <property type="entry name" value="Peptidase_S8"/>
    <property type="match status" value="1"/>
</dbReference>
<dbReference type="InterPro" id="IPR023828">
    <property type="entry name" value="Peptidase_S8_Ser-AS"/>
</dbReference>
<sequence length="1302" mass="137788">MRRLLTAVSALAIVTGLGMSAGQATPTPSAPVVAPDEPVSSSTPVDVTLVTGDRVRVTPLTDGRQAVEVTPARRANGRQPSFETLERDGELHVIPDDMVALIPERLDPALFNITGLIEQGYDDASSDGLPLIVKQGDGRRTAAAVPAAEVTTVLESIGSVAVELDKDGAAAVGSALSASSDGAEDGRVSTLSGPLAGVERISLDGKVVPTLDESAAQVGAPAAWDAGLDGSGVTVAVLDTGIDPAHPDFAGVVVGEANFTDDATAADGFGHGSHVASIAAGTGAASDGRYRGVADGVDLLSGKVIGDSGVGQFSWTVEAMEWAAEQGADIVNMSLGPLYPGQGGELSEAVEALTAQNGTLFVVSAGNGSCEECVTHPASAPSALTVGAVDKSDELAGFSSRGPLPDTFDVKPDVTAPGVGIVAARSSLGTLPWPAIPVDDHYIQVDGTSMAAPHVTGLAALLLQAEPSLGAAELKSWLMNSAVGADDLTVYEQGAGRADVTRALDSRVIAVPGSVSLGYFQWPHDERAPQSRTVTYQNVTDEDIVLDLAVDVVREDGSAPPAGTLTVSAPTVTVPAGATAAVELVLDTAVGEIGLYGGYLIGSAADGTTVRTPVGYFQEREYVELRVSGIARDGRPARGSVDIIDVDDGSVYTRSLTDDPTVPCTEDPYANTACVRVPPGTYSVLGVIETMPAYVEPGTFGTALNASLVGDPELEVTEDTEVVLDARLATEVLVDTPDHETKRNVGAAMELMYYRAPEQGDPISRGRSFFPGSLLEERLFVQPTEDVSVGEFVAYTHWKLDAPQITLDVTAPRELQLNPQYYPWQALSDYSSQFPMLDGDVDTEIVDAGLGRPEDVAAVDLDGKVALIERSDTIAVAEQANNAAAGGAELVMIANDLPGVNAATGPPALLEVPTTWISHEEGEAVRALLADAAVHVAGQGIASSPFSYEVIFTEEGSIPAEPHYVADADELARVEFPLHSQLTEDLSTIITTRHSLPWPITPVANSLPYRRGHAPLTMYLTPGPVRWSHVVQAPDPAYGFKWPHETVEYLNLTSTERSYEPGEHDTHSWYEQPLALGASPLQPPTRTDDTVRLDMGVLDSAGNYTPVSSSWFEPGGLDTGFRLYRGEELITETAQTALVSFEAEPEPTEYRVEYDVVNDSPWAEMSTRTSSVWTFTSERPADGEQRVEPILGVDYDVEVDLLNRATHPRERKGPHEIAMTFSQPDGAERIPVDAVTLEISYDDGETWEEIRNVRERGDNHYVATLYDRSSNAEFVSLRLSAADEQGNTLEQEIIRAYAVSQR</sequence>
<evidence type="ECO:0000256" key="2">
    <source>
        <dbReference type="ARBA" id="ARBA00022512"/>
    </source>
</evidence>
<keyword evidence="4 9" id="KW-0645">Protease</keyword>
<dbReference type="SUPFAM" id="SSF52743">
    <property type="entry name" value="Subtilisin-like"/>
    <property type="match status" value="1"/>
</dbReference>
<evidence type="ECO:0000256" key="11">
    <source>
        <dbReference type="SAM" id="MobiDB-lite"/>
    </source>
</evidence>
<protein>
    <submittedName>
        <fullName evidence="15">Serine protease</fullName>
    </submittedName>
</protein>
<name>A0A4R5CJW9_9ACTN</name>
<keyword evidence="2" id="KW-0134">Cell wall</keyword>
<feature type="domain" description="Peptidase S8/S53" evidence="13">
    <location>
        <begin position="230"/>
        <end position="496"/>
    </location>
</feature>
<dbReference type="EMBL" id="SMKZ01000048">
    <property type="protein sequence ID" value="TDE00589.1"/>
    <property type="molecule type" value="Genomic_DNA"/>
</dbReference>
<evidence type="ECO:0000256" key="5">
    <source>
        <dbReference type="ARBA" id="ARBA00022729"/>
    </source>
</evidence>